<dbReference type="RefSeq" id="WP_160316753.1">
    <property type="nucleotide sequence ID" value="NZ_LGCK01000010.1"/>
</dbReference>
<gene>
    <name evidence="1" type="ORF">ADM99_09335</name>
</gene>
<dbReference type="EMBL" id="LGCK01000010">
    <property type="protein sequence ID" value="KPL71666.1"/>
    <property type="molecule type" value="Genomic_DNA"/>
</dbReference>
<dbReference type="Proteomes" id="UP000050430">
    <property type="component" value="Unassembled WGS sequence"/>
</dbReference>
<evidence type="ECO:0000313" key="1">
    <source>
        <dbReference type="EMBL" id="KPL71666.1"/>
    </source>
</evidence>
<dbReference type="PATRIC" id="fig|229920.5.peg.1776"/>
<keyword evidence="2" id="KW-1185">Reference proteome</keyword>
<name>A0A0N8GL69_9CHLR</name>
<proteinExistence type="predicted"/>
<protein>
    <recommendedName>
        <fullName evidence="3">DUF429 domain-containing protein</fullName>
    </recommendedName>
</protein>
<comment type="caution">
    <text evidence="1">The sequence shown here is derived from an EMBL/GenBank/DDBJ whole genome shotgun (WGS) entry which is preliminary data.</text>
</comment>
<dbReference type="AlphaFoldDB" id="A0A0N8GL69"/>
<organism evidence="1 2">
    <name type="scientific">Leptolinea tardivitalis</name>
    <dbReference type="NCBI Taxonomy" id="229920"/>
    <lineage>
        <taxon>Bacteria</taxon>
        <taxon>Bacillati</taxon>
        <taxon>Chloroflexota</taxon>
        <taxon>Anaerolineae</taxon>
        <taxon>Anaerolineales</taxon>
        <taxon>Anaerolineaceae</taxon>
        <taxon>Leptolinea</taxon>
    </lineage>
</organism>
<sequence length="261" mass="29228">MRIRIGSIKLNAMADFSTYIGIDVQAVQKPYFYTALNGNLETIACGHGRLGDVLAYLAGQSTALVAINAPVSAQIPEDSLYQEGLFSPEQIKQTVVARTGDSELTARGFQFFQPVGNVKKLPLWVERSLELTAGMKQLGYDNTGERNKRSFFETQSDAGYWLATGTMPYESRSLEGRLQRQLLLYEFGFPLKDPMVFLEEFTRYRLRTSQVPMEQILPAHELRAIFSAATAWLVDMRPDAVECVGQPGQGEIIIPKEFSKK</sequence>
<evidence type="ECO:0000313" key="2">
    <source>
        <dbReference type="Proteomes" id="UP000050430"/>
    </source>
</evidence>
<reference evidence="1 2" key="1">
    <citation type="submission" date="2015-07" db="EMBL/GenBank/DDBJ databases">
        <title>Genome sequence of Leptolinea tardivitalis DSM 16556.</title>
        <authorList>
            <person name="Hemp J."/>
            <person name="Ward L.M."/>
            <person name="Pace L.A."/>
            <person name="Fischer W.W."/>
        </authorList>
    </citation>
    <scope>NUCLEOTIDE SEQUENCE [LARGE SCALE GENOMIC DNA]</scope>
    <source>
        <strain evidence="1 2">YMTK-2</strain>
    </source>
</reference>
<evidence type="ECO:0008006" key="3">
    <source>
        <dbReference type="Google" id="ProtNLM"/>
    </source>
</evidence>
<accession>A0A0N8GL69</accession>